<dbReference type="EMBL" id="PVWK01000011">
    <property type="protein sequence ID" value="PSB34923.1"/>
    <property type="molecule type" value="Genomic_DNA"/>
</dbReference>
<evidence type="ECO:0000256" key="2">
    <source>
        <dbReference type="SAM" id="Phobius"/>
    </source>
</evidence>
<dbReference type="AlphaFoldDB" id="A0A2T1EQD3"/>
<evidence type="ECO:0000259" key="3">
    <source>
        <dbReference type="SMART" id="SM00909"/>
    </source>
</evidence>
<dbReference type="InterPro" id="IPR019606">
    <property type="entry name" value="GerMN"/>
</dbReference>
<feature type="compositionally biased region" description="Polar residues" evidence="1">
    <location>
        <begin position="74"/>
        <end position="84"/>
    </location>
</feature>
<name>A0A2T1EQD3_9CYAN</name>
<comment type="caution">
    <text evidence="4">The sequence shown here is derived from an EMBL/GenBank/DDBJ whole genome shotgun (WGS) entry which is preliminary data.</text>
</comment>
<feature type="compositionally biased region" description="Low complexity" evidence="1">
    <location>
        <begin position="54"/>
        <end position="73"/>
    </location>
</feature>
<gene>
    <name evidence="4" type="ORF">C7B82_01780</name>
</gene>
<feature type="domain" description="GerMN" evidence="3">
    <location>
        <begin position="123"/>
        <end position="208"/>
    </location>
</feature>
<dbReference type="OrthoDB" id="510914at2"/>
<dbReference type="Pfam" id="PF10646">
    <property type="entry name" value="Germane"/>
    <property type="match status" value="1"/>
</dbReference>
<reference evidence="4 5" key="2">
    <citation type="submission" date="2018-03" db="EMBL/GenBank/DDBJ databases">
        <title>The ancient ancestry and fast evolution of plastids.</title>
        <authorList>
            <person name="Moore K.R."/>
            <person name="Magnabosco C."/>
            <person name="Momper L."/>
            <person name="Gold D.A."/>
            <person name="Bosak T."/>
            <person name="Fournier G.P."/>
        </authorList>
    </citation>
    <scope>NUCLEOTIDE SEQUENCE [LARGE SCALE GENOMIC DNA]</scope>
    <source>
        <strain evidence="4 5">ULC18</strain>
    </source>
</reference>
<keyword evidence="2" id="KW-0472">Membrane</keyword>
<evidence type="ECO:0000313" key="5">
    <source>
        <dbReference type="Proteomes" id="UP000239576"/>
    </source>
</evidence>
<dbReference type="Proteomes" id="UP000239576">
    <property type="component" value="Unassembled WGS sequence"/>
</dbReference>
<sequence>MKTHDAYSTHRSAIVGVELLLLIAAGGGVWWTWQASTPTASNQQAAPTRTDKMPAASHPQPAPSQSQAAVSPQLTKPSASLNRPQTRDLQPESYWLKVDGQRISLVPHRIALNAAVSSEQALMEGIINLLANPTGGDRSSAIPVGTRLLSLRMAPEGIYVNLSREFSQGGGSSSMIYRVAQILYTVTSLDPTANVYLSVEGQFLNEKHPLGGEGLILRQPLTRQQFAKDFSLS</sequence>
<feature type="region of interest" description="Disordered" evidence="1">
    <location>
        <begin position="40"/>
        <end position="86"/>
    </location>
</feature>
<keyword evidence="2" id="KW-0812">Transmembrane</keyword>
<keyword evidence="5" id="KW-1185">Reference proteome</keyword>
<accession>A0A2T1EQD3</accession>
<keyword evidence="2" id="KW-1133">Transmembrane helix</keyword>
<dbReference type="SMART" id="SM00909">
    <property type="entry name" value="Germane"/>
    <property type="match status" value="1"/>
</dbReference>
<evidence type="ECO:0000313" key="4">
    <source>
        <dbReference type="EMBL" id="PSB34923.1"/>
    </source>
</evidence>
<protein>
    <recommendedName>
        <fullName evidence="3">GerMN domain-containing protein</fullName>
    </recommendedName>
</protein>
<reference evidence="5" key="1">
    <citation type="submission" date="2018-02" db="EMBL/GenBank/DDBJ databases">
        <authorList>
            <person name="Moore K."/>
            <person name="Momper L."/>
        </authorList>
    </citation>
    <scope>NUCLEOTIDE SEQUENCE [LARGE SCALE GENOMIC DNA]</scope>
    <source>
        <strain evidence="5">ULC18</strain>
    </source>
</reference>
<feature type="transmembrane region" description="Helical" evidence="2">
    <location>
        <begin position="12"/>
        <end position="33"/>
    </location>
</feature>
<proteinExistence type="predicted"/>
<evidence type="ECO:0000256" key="1">
    <source>
        <dbReference type="SAM" id="MobiDB-lite"/>
    </source>
</evidence>
<organism evidence="4 5">
    <name type="scientific">Stenomitos frigidus ULC18</name>
    <dbReference type="NCBI Taxonomy" id="2107698"/>
    <lineage>
        <taxon>Bacteria</taxon>
        <taxon>Bacillati</taxon>
        <taxon>Cyanobacteriota</taxon>
        <taxon>Cyanophyceae</taxon>
        <taxon>Leptolyngbyales</taxon>
        <taxon>Leptolyngbyaceae</taxon>
        <taxon>Stenomitos</taxon>
    </lineage>
</organism>